<evidence type="ECO:0000313" key="1">
    <source>
        <dbReference type="EMBL" id="KAK7068936.1"/>
    </source>
</evidence>
<reference evidence="1 2" key="1">
    <citation type="submission" date="2023-11" db="EMBL/GenBank/DDBJ databases">
        <title>Halocaridina rubra genome assembly.</title>
        <authorList>
            <person name="Smith C."/>
        </authorList>
    </citation>
    <scope>NUCLEOTIDE SEQUENCE [LARGE SCALE GENOMIC DNA]</scope>
    <source>
        <strain evidence="1">EP-1</strain>
        <tissue evidence="1">Whole</tissue>
    </source>
</reference>
<keyword evidence="2" id="KW-1185">Reference proteome</keyword>
<sequence length="200" mass="22946">MSGKSSKGIEIGKSDSARLRSLKEALNQYVEKILGTWKPSVFAKCFPTLVPENEAILQGLRESLVDNVRRAMYEDLQILIDDHGAQKLNELSEIVKKYSGPRDVQAWRPSGDPLEDIRVHDAKILQHEKKRCLESLSQERQKLVNLLQSVKEGRDECQMRSMEIQKRVSECKEAMDLCDSLPKDYMIVYHEQVALLMKCI</sequence>
<protein>
    <recommendedName>
        <fullName evidence="3">Polyamine-modulated factor 1</fullName>
    </recommendedName>
</protein>
<gene>
    <name evidence="1" type="ORF">SK128_008288</name>
</gene>
<accession>A0AAN8WRH8</accession>
<dbReference type="EMBL" id="JAXCGZ010017075">
    <property type="protein sequence ID" value="KAK7068936.1"/>
    <property type="molecule type" value="Genomic_DNA"/>
</dbReference>
<name>A0AAN8WRH8_HALRR</name>
<evidence type="ECO:0000313" key="2">
    <source>
        <dbReference type="Proteomes" id="UP001381693"/>
    </source>
</evidence>
<dbReference type="AlphaFoldDB" id="A0AAN8WRH8"/>
<organism evidence="1 2">
    <name type="scientific">Halocaridina rubra</name>
    <name type="common">Hawaiian red shrimp</name>
    <dbReference type="NCBI Taxonomy" id="373956"/>
    <lineage>
        <taxon>Eukaryota</taxon>
        <taxon>Metazoa</taxon>
        <taxon>Ecdysozoa</taxon>
        <taxon>Arthropoda</taxon>
        <taxon>Crustacea</taxon>
        <taxon>Multicrustacea</taxon>
        <taxon>Malacostraca</taxon>
        <taxon>Eumalacostraca</taxon>
        <taxon>Eucarida</taxon>
        <taxon>Decapoda</taxon>
        <taxon>Pleocyemata</taxon>
        <taxon>Caridea</taxon>
        <taxon>Atyoidea</taxon>
        <taxon>Atyidae</taxon>
        <taxon>Halocaridina</taxon>
    </lineage>
</organism>
<dbReference type="Proteomes" id="UP001381693">
    <property type="component" value="Unassembled WGS sequence"/>
</dbReference>
<evidence type="ECO:0008006" key="3">
    <source>
        <dbReference type="Google" id="ProtNLM"/>
    </source>
</evidence>
<comment type="caution">
    <text evidence="1">The sequence shown here is derived from an EMBL/GenBank/DDBJ whole genome shotgun (WGS) entry which is preliminary data.</text>
</comment>
<proteinExistence type="predicted"/>